<feature type="transmembrane region" description="Helical" evidence="1">
    <location>
        <begin position="70"/>
        <end position="90"/>
    </location>
</feature>
<protein>
    <submittedName>
        <fullName evidence="2">Energy-coupling factor transport system substrate-specific component</fullName>
    </submittedName>
</protein>
<feature type="transmembrane region" description="Helical" evidence="1">
    <location>
        <begin position="6"/>
        <end position="26"/>
    </location>
</feature>
<feature type="transmembrane region" description="Helical" evidence="1">
    <location>
        <begin position="136"/>
        <end position="153"/>
    </location>
</feature>
<reference evidence="2 3" key="1">
    <citation type="submission" date="2016-10" db="EMBL/GenBank/DDBJ databases">
        <authorList>
            <person name="de Groot N.N."/>
        </authorList>
    </citation>
    <scope>NUCLEOTIDE SEQUENCE [LARGE SCALE GENOMIC DNA]</scope>
    <source>
        <strain evidence="2 3">DSM 21771</strain>
    </source>
</reference>
<accession>A0A1G8MYH1</accession>
<evidence type="ECO:0000313" key="3">
    <source>
        <dbReference type="Proteomes" id="UP000198853"/>
    </source>
</evidence>
<dbReference type="OrthoDB" id="5198189at2"/>
<keyword evidence="3" id="KW-1185">Reference proteome</keyword>
<dbReference type="Proteomes" id="UP000198853">
    <property type="component" value="Unassembled WGS sequence"/>
</dbReference>
<feature type="transmembrane region" description="Helical" evidence="1">
    <location>
        <begin position="33"/>
        <end position="58"/>
    </location>
</feature>
<dbReference type="EMBL" id="FNEN01000005">
    <property type="protein sequence ID" value="SDI72954.1"/>
    <property type="molecule type" value="Genomic_DNA"/>
</dbReference>
<organism evidence="2 3">
    <name type="scientific">Natribacillus halophilus</name>
    <dbReference type="NCBI Taxonomy" id="549003"/>
    <lineage>
        <taxon>Bacteria</taxon>
        <taxon>Bacillati</taxon>
        <taxon>Bacillota</taxon>
        <taxon>Bacilli</taxon>
        <taxon>Bacillales</taxon>
        <taxon>Bacillaceae</taxon>
        <taxon>Natribacillus</taxon>
    </lineage>
</organism>
<dbReference type="InterPro" id="IPR024529">
    <property type="entry name" value="ECF_trnsprt_substrate-spec"/>
</dbReference>
<keyword evidence="1" id="KW-0472">Membrane</keyword>
<dbReference type="AlphaFoldDB" id="A0A1G8MYH1"/>
<name>A0A1G8MYH1_9BACI</name>
<dbReference type="GO" id="GO:0022857">
    <property type="term" value="F:transmembrane transporter activity"/>
    <property type="evidence" value="ECO:0007669"/>
    <property type="project" value="InterPro"/>
</dbReference>
<dbReference type="Gene3D" id="1.10.1760.20">
    <property type="match status" value="1"/>
</dbReference>
<dbReference type="Pfam" id="PF12822">
    <property type="entry name" value="ECF_trnsprt"/>
    <property type="match status" value="1"/>
</dbReference>
<dbReference type="RefSeq" id="WP_090397669.1">
    <property type="nucleotide sequence ID" value="NZ_FNEN01000005.1"/>
</dbReference>
<evidence type="ECO:0000256" key="1">
    <source>
        <dbReference type="SAM" id="Phobius"/>
    </source>
</evidence>
<feature type="transmembrane region" description="Helical" evidence="1">
    <location>
        <begin position="97"/>
        <end position="130"/>
    </location>
</feature>
<sequence length="173" mass="19224">MTTKKITLLAVLIALCVVGRIVFVYIPNVQPVSAIIIICSFFMGPVFGLILAVGSAILTNLFLGSGIWTIFQILAWGTIGLFSGWLGVIFPNMKIKSLAFIGALLGYLYGFIVSLNMLVIANHFLAYYLAGLPFDTYHAMGNLIFIVLLSPFLRKLLWDYREENYGYKGKRLS</sequence>
<proteinExistence type="predicted"/>
<gene>
    <name evidence="2" type="ORF">SAMN04488123_105104</name>
</gene>
<keyword evidence="1" id="KW-0812">Transmembrane</keyword>
<keyword evidence="1" id="KW-1133">Transmembrane helix</keyword>
<evidence type="ECO:0000313" key="2">
    <source>
        <dbReference type="EMBL" id="SDI72954.1"/>
    </source>
</evidence>